<dbReference type="InterPro" id="IPR049492">
    <property type="entry name" value="BD-FAE-like_dom"/>
</dbReference>
<evidence type="ECO:0000259" key="3">
    <source>
        <dbReference type="Pfam" id="PF20434"/>
    </source>
</evidence>
<evidence type="ECO:0000313" key="4">
    <source>
        <dbReference type="EMBL" id="SFO35153.1"/>
    </source>
</evidence>
<evidence type="ECO:0000256" key="1">
    <source>
        <dbReference type="ARBA" id="ARBA00022801"/>
    </source>
</evidence>
<sequence>MLAKLPFKKAELFFFLAFSFLIFSCNPEENLDPNAPLPALELSNVSYGSDMRQTMDVFLPRGRSMENTPLLIYIHGGAWIDGSKDEFAQVKPLLDQAFPEYAYVAINYRLFDFLSRQNPFPTQENDVKSAIEYIISQQDEWNVGNQIVIAGASAGGHLALLHGYKNPEIGNIQAVIAFFPPTDLAELFNFNSLTALGLTEILQGTPENKPQAYLESSPSNFINSNSVPTIFFHGTADTVVPISQSDLLKNKLQENSVPHEFRRIDGQGHGFTPSTNVELIKAASAFIRAN</sequence>
<dbReference type="Proteomes" id="UP000199564">
    <property type="component" value="Unassembled WGS sequence"/>
</dbReference>
<protein>
    <submittedName>
        <fullName evidence="4">Acetyl esterase/lipase</fullName>
    </submittedName>
</protein>
<feature type="chain" id="PRO_5011436316" evidence="2">
    <location>
        <begin position="25"/>
        <end position="290"/>
    </location>
</feature>
<evidence type="ECO:0000256" key="2">
    <source>
        <dbReference type="SAM" id="SignalP"/>
    </source>
</evidence>
<gene>
    <name evidence="4" type="ORF">SAMN04488519_105370</name>
</gene>
<accession>A0A1I5GGY4</accession>
<dbReference type="SUPFAM" id="SSF53474">
    <property type="entry name" value="alpha/beta-Hydrolases"/>
    <property type="match status" value="1"/>
</dbReference>
<dbReference type="RefSeq" id="WP_091653715.1">
    <property type="nucleotide sequence ID" value="NZ_FOVW01000005.1"/>
</dbReference>
<dbReference type="EMBL" id="FOVW01000005">
    <property type="protein sequence ID" value="SFO35153.1"/>
    <property type="molecule type" value="Genomic_DNA"/>
</dbReference>
<feature type="domain" description="BD-FAE-like" evidence="3">
    <location>
        <begin position="55"/>
        <end position="252"/>
    </location>
</feature>
<reference evidence="5" key="1">
    <citation type="submission" date="2016-10" db="EMBL/GenBank/DDBJ databases">
        <authorList>
            <person name="Varghese N."/>
            <person name="Submissions S."/>
        </authorList>
    </citation>
    <scope>NUCLEOTIDE SEQUENCE [LARGE SCALE GENOMIC DNA]</scope>
    <source>
        <strain evidence="5">DSM 15282</strain>
    </source>
</reference>
<dbReference type="PROSITE" id="PS51257">
    <property type="entry name" value="PROKAR_LIPOPROTEIN"/>
    <property type="match status" value="1"/>
</dbReference>
<organism evidence="4 5">
    <name type="scientific">Algoriphagus ornithinivorans</name>
    <dbReference type="NCBI Taxonomy" id="226506"/>
    <lineage>
        <taxon>Bacteria</taxon>
        <taxon>Pseudomonadati</taxon>
        <taxon>Bacteroidota</taxon>
        <taxon>Cytophagia</taxon>
        <taxon>Cytophagales</taxon>
        <taxon>Cyclobacteriaceae</taxon>
        <taxon>Algoriphagus</taxon>
    </lineage>
</organism>
<keyword evidence="5" id="KW-1185">Reference proteome</keyword>
<name>A0A1I5GGY4_9BACT</name>
<dbReference type="InterPro" id="IPR050300">
    <property type="entry name" value="GDXG_lipolytic_enzyme"/>
</dbReference>
<feature type="signal peptide" evidence="2">
    <location>
        <begin position="1"/>
        <end position="24"/>
    </location>
</feature>
<keyword evidence="2" id="KW-0732">Signal</keyword>
<keyword evidence="1" id="KW-0378">Hydrolase</keyword>
<dbReference type="Pfam" id="PF20434">
    <property type="entry name" value="BD-FAE"/>
    <property type="match status" value="1"/>
</dbReference>
<evidence type="ECO:0000313" key="5">
    <source>
        <dbReference type="Proteomes" id="UP000199564"/>
    </source>
</evidence>
<dbReference type="AlphaFoldDB" id="A0A1I5GGY4"/>
<dbReference type="STRING" id="226506.SAMN04488519_105370"/>
<dbReference type="Gene3D" id="3.40.50.1820">
    <property type="entry name" value="alpha/beta hydrolase"/>
    <property type="match status" value="1"/>
</dbReference>
<dbReference type="PANTHER" id="PTHR48081:SF13">
    <property type="entry name" value="ALPHA_BETA HYDROLASE"/>
    <property type="match status" value="1"/>
</dbReference>
<dbReference type="InterPro" id="IPR029058">
    <property type="entry name" value="AB_hydrolase_fold"/>
</dbReference>
<proteinExistence type="predicted"/>
<dbReference type="PANTHER" id="PTHR48081">
    <property type="entry name" value="AB HYDROLASE SUPERFAMILY PROTEIN C4A8.06C"/>
    <property type="match status" value="1"/>
</dbReference>
<dbReference type="GO" id="GO:0016787">
    <property type="term" value="F:hydrolase activity"/>
    <property type="evidence" value="ECO:0007669"/>
    <property type="project" value="UniProtKB-KW"/>
</dbReference>